<geneLocation type="plasmid" evidence="3">
    <name>peu1</name>
</geneLocation>
<dbReference type="OrthoDB" id="582907at2"/>
<dbReference type="KEGG" id="enn:FRE64_16730"/>
<dbReference type="GO" id="GO:0006355">
    <property type="term" value="P:regulation of DNA-templated transcription"/>
    <property type="evidence" value="ECO:0007669"/>
    <property type="project" value="InterPro"/>
</dbReference>
<dbReference type="AlphaFoldDB" id="A0A5B8NRI8"/>
<keyword evidence="2" id="KW-0614">Plasmid</keyword>
<dbReference type="Gene3D" id="1.10.1220.10">
    <property type="entry name" value="Met repressor-like"/>
    <property type="match status" value="1"/>
</dbReference>
<gene>
    <name evidence="2" type="ORF">FRE64_16730</name>
</gene>
<feature type="domain" description="XACb0070 ribbon-helix-helix" evidence="1">
    <location>
        <begin position="2"/>
        <end position="74"/>
    </location>
</feature>
<evidence type="ECO:0000313" key="2">
    <source>
        <dbReference type="EMBL" id="QDZ41617.1"/>
    </source>
</evidence>
<proteinExistence type="predicted"/>
<dbReference type="InterPro" id="IPR031914">
    <property type="entry name" value="XACb0070_RHH_dom"/>
</dbReference>
<dbReference type="Pfam" id="PF16762">
    <property type="entry name" value="RHH_6"/>
    <property type="match status" value="1"/>
</dbReference>
<dbReference type="InterPro" id="IPR013321">
    <property type="entry name" value="Arc_rbn_hlx_hlx"/>
</dbReference>
<dbReference type="Proteomes" id="UP000318453">
    <property type="component" value="Plasmid pEu1"/>
</dbReference>
<keyword evidence="3" id="KW-1185">Reference proteome</keyword>
<accession>A0A5B8NRI8</accession>
<evidence type="ECO:0000313" key="3">
    <source>
        <dbReference type="Proteomes" id="UP000318453"/>
    </source>
</evidence>
<reference evidence="2" key="1">
    <citation type="submission" date="2019-08" db="EMBL/GenBank/DDBJ databases">
        <title>Carotenoids and Carotenoid Binding Proteins in the Halophilic Cyanobacterium Euhalothece sp. ZM00.</title>
        <authorList>
            <person name="Cho S.M."/>
            <person name="Song J.Y."/>
            <person name="Park Y.-I."/>
        </authorList>
    </citation>
    <scope>NUCLEOTIDE SEQUENCE [LARGE SCALE GENOMIC DNA]</scope>
    <source>
        <strain evidence="2">Z-M001</strain>
        <plasmid evidence="2">pEu1</plasmid>
    </source>
</reference>
<sequence length="79" mass="8926">MARWSLVVSDDTDRTVRGYLGAIGAKKGGLSNLVEEAVKRYIFEETVNTVQERNSEYSQDEIMNVIDEGIRETRASNRS</sequence>
<evidence type="ECO:0000259" key="1">
    <source>
        <dbReference type="Pfam" id="PF16762"/>
    </source>
</evidence>
<protein>
    <recommendedName>
        <fullName evidence="1">XACb0070 ribbon-helix-helix domain-containing protein</fullName>
    </recommendedName>
</protein>
<name>A0A5B8NRI8_9CHRO</name>
<dbReference type="RefSeq" id="WP_146297528.1">
    <property type="nucleotide sequence ID" value="NZ_CP042327.1"/>
</dbReference>
<organism evidence="2 3">
    <name type="scientific">Euhalothece natronophila Z-M001</name>
    <dbReference type="NCBI Taxonomy" id="522448"/>
    <lineage>
        <taxon>Bacteria</taxon>
        <taxon>Bacillati</taxon>
        <taxon>Cyanobacteriota</taxon>
        <taxon>Cyanophyceae</taxon>
        <taxon>Oscillatoriophycideae</taxon>
        <taxon>Chroococcales</taxon>
        <taxon>Halothecacae</taxon>
        <taxon>Halothece cluster</taxon>
        <taxon>Euhalothece</taxon>
    </lineage>
</organism>
<dbReference type="EMBL" id="CP042327">
    <property type="protein sequence ID" value="QDZ41617.1"/>
    <property type="molecule type" value="Genomic_DNA"/>
</dbReference>